<dbReference type="Proteomes" id="UP001500279">
    <property type="component" value="Unassembled WGS sequence"/>
</dbReference>
<gene>
    <name evidence="1" type="ORF">GCM10009107_16740</name>
</gene>
<sequence>MASWLVVPTTTIAGQTPQGKTGRMVVGMERAPCARRAQLAKVVGNGIAMAQRFAVASSSWSTPLGTKLTPW</sequence>
<comment type="caution">
    <text evidence="1">The sequence shown here is derived from an EMBL/GenBank/DDBJ whole genome shotgun (WGS) entry which is preliminary data.</text>
</comment>
<dbReference type="EMBL" id="BAAAEW010000007">
    <property type="protein sequence ID" value="GAA0747843.1"/>
    <property type="molecule type" value="Genomic_DNA"/>
</dbReference>
<keyword evidence="2" id="KW-1185">Reference proteome</keyword>
<organism evidence="1 2">
    <name type="scientific">Ideonella azotifigens</name>
    <dbReference type="NCBI Taxonomy" id="513160"/>
    <lineage>
        <taxon>Bacteria</taxon>
        <taxon>Pseudomonadati</taxon>
        <taxon>Pseudomonadota</taxon>
        <taxon>Betaproteobacteria</taxon>
        <taxon>Burkholderiales</taxon>
        <taxon>Sphaerotilaceae</taxon>
        <taxon>Ideonella</taxon>
    </lineage>
</organism>
<evidence type="ECO:0000313" key="1">
    <source>
        <dbReference type="EMBL" id="GAA0747843.1"/>
    </source>
</evidence>
<evidence type="ECO:0000313" key="2">
    <source>
        <dbReference type="Proteomes" id="UP001500279"/>
    </source>
</evidence>
<reference evidence="2" key="1">
    <citation type="journal article" date="2019" name="Int. J. Syst. Evol. Microbiol.">
        <title>The Global Catalogue of Microorganisms (GCM) 10K type strain sequencing project: providing services to taxonomists for standard genome sequencing and annotation.</title>
        <authorList>
            <consortium name="The Broad Institute Genomics Platform"/>
            <consortium name="The Broad Institute Genome Sequencing Center for Infectious Disease"/>
            <person name="Wu L."/>
            <person name="Ma J."/>
        </authorList>
    </citation>
    <scope>NUCLEOTIDE SEQUENCE [LARGE SCALE GENOMIC DNA]</scope>
    <source>
        <strain evidence="2">JCM 15503</strain>
    </source>
</reference>
<protein>
    <submittedName>
        <fullName evidence="1">Uncharacterized protein</fullName>
    </submittedName>
</protein>
<accession>A0ABP3V8W3</accession>
<proteinExistence type="predicted"/>
<name>A0ABP3V8W3_9BURK</name>